<dbReference type="RefSeq" id="WP_373466632.1">
    <property type="nucleotide sequence ID" value="NZ_JAUSZI010000002.1"/>
</dbReference>
<evidence type="ECO:0000313" key="2">
    <source>
        <dbReference type="Proteomes" id="UP001230328"/>
    </source>
</evidence>
<proteinExistence type="predicted"/>
<keyword evidence="2" id="KW-1185">Reference proteome</keyword>
<dbReference type="Proteomes" id="UP001230328">
    <property type="component" value="Unassembled WGS sequence"/>
</dbReference>
<organism evidence="1 2">
    <name type="scientific">Streptomyces umbrinus</name>
    <dbReference type="NCBI Taxonomy" id="67370"/>
    <lineage>
        <taxon>Bacteria</taxon>
        <taxon>Bacillati</taxon>
        <taxon>Actinomycetota</taxon>
        <taxon>Actinomycetes</taxon>
        <taxon>Kitasatosporales</taxon>
        <taxon>Streptomycetaceae</taxon>
        <taxon>Streptomyces</taxon>
        <taxon>Streptomyces phaeochromogenes group</taxon>
    </lineage>
</organism>
<gene>
    <name evidence="1" type="ORF">QF035_002306</name>
</gene>
<reference evidence="1 2" key="1">
    <citation type="submission" date="2023-07" db="EMBL/GenBank/DDBJ databases">
        <title>Comparative genomics of wheat-associated soil bacteria to identify genetic determinants of phenazine resistance.</title>
        <authorList>
            <person name="Mouncey N."/>
        </authorList>
    </citation>
    <scope>NUCLEOTIDE SEQUENCE [LARGE SCALE GENOMIC DNA]</scope>
    <source>
        <strain evidence="1 2">V2I4</strain>
    </source>
</reference>
<comment type="caution">
    <text evidence="1">The sequence shown here is derived from an EMBL/GenBank/DDBJ whole genome shotgun (WGS) entry which is preliminary data.</text>
</comment>
<evidence type="ECO:0008006" key="3">
    <source>
        <dbReference type="Google" id="ProtNLM"/>
    </source>
</evidence>
<evidence type="ECO:0000313" key="1">
    <source>
        <dbReference type="EMBL" id="MDQ1024724.1"/>
    </source>
</evidence>
<sequence length="63" mass="7220">MIGSLPRRHRAEEFKKFLVKLDREVPDEPDLHLTCDIYATHNAPESWPHPGSICTSHRLARSG</sequence>
<accession>A0ABU0SMC7</accession>
<dbReference type="EMBL" id="JAUSZI010000002">
    <property type="protein sequence ID" value="MDQ1024724.1"/>
    <property type="molecule type" value="Genomic_DNA"/>
</dbReference>
<protein>
    <recommendedName>
        <fullName evidence="3">Transposase</fullName>
    </recommendedName>
</protein>
<name>A0ABU0SMC7_9ACTN</name>